<reference evidence="1" key="1">
    <citation type="journal article" date="2017" name="Science">
        <title>Giant viruses with an expanded complement of translation system components.</title>
        <authorList>
            <person name="Schulz F."/>
            <person name="Yutin N."/>
            <person name="Ivanova N.N."/>
            <person name="Ortega D.R."/>
            <person name="Lee T.K."/>
            <person name="Vierheilig J."/>
            <person name="Daims H."/>
            <person name="Horn M."/>
            <person name="Wagner M."/>
            <person name="Jensen G.J."/>
            <person name="Kyrpides N.C."/>
            <person name="Koonin E.V."/>
            <person name="Woyke T."/>
        </authorList>
    </citation>
    <scope>NUCLEOTIDE SEQUENCE</scope>
    <source>
        <strain evidence="1">KNV1</strain>
    </source>
</reference>
<dbReference type="EMBL" id="KY684108">
    <property type="protein sequence ID" value="ARF11552.1"/>
    <property type="molecule type" value="Genomic_DNA"/>
</dbReference>
<evidence type="ECO:0000313" key="1">
    <source>
        <dbReference type="EMBL" id="ARF11552.1"/>
    </source>
</evidence>
<dbReference type="Gene3D" id="3.40.630.30">
    <property type="match status" value="1"/>
</dbReference>
<proteinExistence type="predicted"/>
<gene>
    <name evidence="1" type="ORF">Klosneuvirus_1_409</name>
</gene>
<organism evidence="1">
    <name type="scientific">Klosneuvirus KNV1</name>
    <dbReference type="NCBI Taxonomy" id="1977640"/>
    <lineage>
        <taxon>Viruses</taxon>
        <taxon>Varidnaviria</taxon>
        <taxon>Bamfordvirae</taxon>
        <taxon>Nucleocytoviricota</taxon>
        <taxon>Megaviricetes</taxon>
        <taxon>Imitervirales</taxon>
        <taxon>Mimiviridae</taxon>
        <taxon>Klosneuvirinae</taxon>
        <taxon>Klosneuvirus</taxon>
    </lineage>
</organism>
<accession>A0A1V0SIK4</accession>
<sequence>MELILRTIQSIIERNNKFKSNDNCINCLDLLKKNKALPENCALCQSNEYYKGLEKYRSEYLEKLSKIEFEIIKVLDSPNKIKMQTLIQKCNWGTNVPSRSNSKDITHYIINSHDNNYIATSTYFKDYSISKWLSFSDYNKIIDKWKIAGELGYVCIDDQYRNKGYLDSLMIKTLDHIQSIEQKDIYLWVESNSTAINYLLYGFEFIREVSEFKNNAKKFMRYRINSDISIGTVNNVFRIQVPNQNTNFHQGACGLYSQANLCILMGYCKGNDDNLILFQNTENYKKIIQYFKTIINYTIEKDLSAIITPVRDEQNLIFISQQILNNELWEPDYAIPYPIIPIFYDTIANSFQMIYWNDTQFNKPEIDKFINIDYLVSSTVIYFATGIKDYNSNDCLINYFYLVNCTRECTFQFGKWLRNHIKRLFKIFKQYYQKRNYTMGLLFAGSNHGISHWLSAVINKVDNKSKAYFMDSIGLDISKYTKLKEHLERLMKYNNYSEFMDALANHFQSHLIMIYQNAIDDIISNGIKNKIDLIDKINGYSEHIYDRIVLSVEFMFDDINEWIYSNNYIKLLDWIKNIEYIDINYRFDDLFEKNKSYINKKELKEKLQEIKSGHSNFSFEIVNKKL</sequence>
<name>A0A1V0SIK4_9VIRU</name>
<protein>
    <submittedName>
        <fullName evidence="1">Uncharacterized protein</fullName>
    </submittedName>
</protein>
<dbReference type="InterPro" id="IPR016181">
    <property type="entry name" value="Acyl_CoA_acyltransferase"/>
</dbReference>
<dbReference type="SUPFAM" id="SSF55729">
    <property type="entry name" value="Acyl-CoA N-acyltransferases (Nat)"/>
    <property type="match status" value="1"/>
</dbReference>